<keyword evidence="5" id="KW-0969">Cilium</keyword>
<evidence type="ECO:0000313" key="6">
    <source>
        <dbReference type="Proteomes" id="UP000270468"/>
    </source>
</evidence>
<keyword evidence="2 4" id="KW-1005">Bacterial flagellum biogenesis</keyword>
<dbReference type="Gene3D" id="2.30.290.10">
    <property type="entry name" value="BH3618-like"/>
    <property type="match status" value="1"/>
</dbReference>
<dbReference type="InterPro" id="IPR003775">
    <property type="entry name" value="Flagellar_assembly_factor_FliW"/>
</dbReference>
<keyword evidence="6" id="KW-1185">Reference proteome</keyword>
<dbReference type="HAMAP" id="MF_01185">
    <property type="entry name" value="FliW"/>
    <property type="match status" value="1"/>
</dbReference>
<gene>
    <name evidence="4 5" type="primary">fliW</name>
    <name evidence="5" type="ORF">FILTAD_00989</name>
</gene>
<keyword evidence="1 4" id="KW-0963">Cytoplasm</keyword>
<accession>A0A3P5X9C9</accession>
<dbReference type="SUPFAM" id="SSF141457">
    <property type="entry name" value="BH3618-like"/>
    <property type="match status" value="1"/>
</dbReference>
<comment type="function">
    <text evidence="4">Acts as an anti-CsrA protein, binds CsrA and prevents it from repressing translation of its target genes, one of which is flagellin. Binds to flagellin and participates in the assembly of the flagellum.</text>
</comment>
<reference evidence="5 6" key="1">
    <citation type="submission" date="2018-11" db="EMBL/GenBank/DDBJ databases">
        <authorList>
            <person name="Criscuolo A."/>
        </authorList>
    </citation>
    <scope>NUCLEOTIDE SEQUENCE [LARGE SCALE GENOMIC DNA]</scope>
    <source>
        <strain evidence="5">ATB-66</strain>
    </source>
</reference>
<keyword evidence="5" id="KW-0282">Flagellum</keyword>
<keyword evidence="5" id="KW-0966">Cell projection</keyword>
<dbReference type="RefSeq" id="WP_124069419.1">
    <property type="nucleotide sequence ID" value="NZ_CBCRXF010000023.1"/>
</dbReference>
<keyword evidence="3 4" id="KW-0810">Translation regulation</keyword>
<organism evidence="5 6">
    <name type="scientific">Filibacter tadaridae</name>
    <dbReference type="NCBI Taxonomy" id="2483811"/>
    <lineage>
        <taxon>Bacteria</taxon>
        <taxon>Bacillati</taxon>
        <taxon>Bacillota</taxon>
        <taxon>Bacilli</taxon>
        <taxon>Bacillales</taxon>
        <taxon>Caryophanaceae</taxon>
        <taxon>Filibacter</taxon>
    </lineage>
</organism>
<comment type="similarity">
    <text evidence="4">Belongs to the FliW family.</text>
</comment>
<evidence type="ECO:0000256" key="1">
    <source>
        <dbReference type="ARBA" id="ARBA00022490"/>
    </source>
</evidence>
<comment type="subcellular location">
    <subcellularLocation>
        <location evidence="4">Cytoplasm</location>
    </subcellularLocation>
</comment>
<evidence type="ECO:0000256" key="2">
    <source>
        <dbReference type="ARBA" id="ARBA00022795"/>
    </source>
</evidence>
<evidence type="ECO:0000256" key="4">
    <source>
        <dbReference type="HAMAP-Rule" id="MF_01185"/>
    </source>
</evidence>
<proteinExistence type="inferred from homology"/>
<dbReference type="NCBIfam" id="NF009793">
    <property type="entry name" value="PRK13285.1-1"/>
    <property type="match status" value="1"/>
</dbReference>
<dbReference type="PANTHER" id="PTHR39190">
    <property type="entry name" value="FLAGELLAR ASSEMBLY FACTOR FLIW"/>
    <property type="match status" value="1"/>
</dbReference>
<keyword evidence="4" id="KW-0143">Chaperone</keyword>
<dbReference type="GO" id="GO:0044780">
    <property type="term" value="P:bacterial-type flagellum assembly"/>
    <property type="evidence" value="ECO:0007669"/>
    <property type="project" value="UniProtKB-UniRule"/>
</dbReference>
<dbReference type="GO" id="GO:0006417">
    <property type="term" value="P:regulation of translation"/>
    <property type="evidence" value="ECO:0007669"/>
    <property type="project" value="UniProtKB-KW"/>
</dbReference>
<dbReference type="OrthoDB" id="9801235at2"/>
<evidence type="ECO:0000256" key="3">
    <source>
        <dbReference type="ARBA" id="ARBA00022845"/>
    </source>
</evidence>
<sequence>MKIQSTILGQVEASESEILTFEKGLPGFENENNFILLSIEGNEVYQILQSIHSKEIGFVTANPYLFTSDYTFHLDESTVETLNIESEEDIIALAIVTVKEPFNTSTVNLKAPVIINTTSKKAKQCILENTDYPIRYAIDAQLQKDKG</sequence>
<dbReference type="GO" id="GO:0005737">
    <property type="term" value="C:cytoplasm"/>
    <property type="evidence" value="ECO:0007669"/>
    <property type="project" value="UniProtKB-SubCell"/>
</dbReference>
<dbReference type="Pfam" id="PF02623">
    <property type="entry name" value="FliW"/>
    <property type="match status" value="1"/>
</dbReference>
<dbReference type="EMBL" id="UXAV01000029">
    <property type="protein sequence ID" value="VDC24024.1"/>
    <property type="molecule type" value="Genomic_DNA"/>
</dbReference>
<protein>
    <recommendedName>
        <fullName evidence="4">Flagellar assembly factor FliW</fullName>
    </recommendedName>
</protein>
<name>A0A3P5X9C9_9BACL</name>
<evidence type="ECO:0000313" key="5">
    <source>
        <dbReference type="EMBL" id="VDC24024.1"/>
    </source>
</evidence>
<dbReference type="Proteomes" id="UP000270468">
    <property type="component" value="Unassembled WGS sequence"/>
</dbReference>
<dbReference type="AlphaFoldDB" id="A0A3P5X9C9"/>
<dbReference type="PANTHER" id="PTHR39190:SF1">
    <property type="entry name" value="FLAGELLAR ASSEMBLY FACTOR FLIW"/>
    <property type="match status" value="1"/>
</dbReference>
<comment type="subunit">
    <text evidence="4">Interacts with translational regulator CsrA and flagellin(s).</text>
</comment>
<dbReference type="InterPro" id="IPR024046">
    <property type="entry name" value="Flagellar_assmbl_FliW_dom_sf"/>
</dbReference>